<dbReference type="PROSITE" id="PS50056">
    <property type="entry name" value="TYR_PHOSPHATASE_2"/>
    <property type="match status" value="1"/>
</dbReference>
<dbReference type="PROSITE" id="PS00383">
    <property type="entry name" value="TYR_PHOSPHATASE_1"/>
    <property type="match status" value="1"/>
</dbReference>
<gene>
    <name evidence="5" type="ORF">ECRASSUSDP1_LOCUS14941</name>
</gene>
<evidence type="ECO:0000256" key="1">
    <source>
        <dbReference type="ARBA" id="ARBA00022801"/>
    </source>
</evidence>
<dbReference type="CDD" id="cd14498">
    <property type="entry name" value="DSP"/>
    <property type="match status" value="1"/>
</dbReference>
<dbReference type="SMART" id="SM00195">
    <property type="entry name" value="DSPc"/>
    <property type="match status" value="1"/>
</dbReference>
<dbReference type="PROSITE" id="PS50054">
    <property type="entry name" value="TYR_PHOSPHATASE_DUAL"/>
    <property type="match status" value="1"/>
</dbReference>
<dbReference type="Proteomes" id="UP001295684">
    <property type="component" value="Unassembled WGS sequence"/>
</dbReference>
<sequence>MEGEDQEYEFRYGVEDYDLIFPNVYQSGYETAQDKETLLNLGITHILSVGNEFDEDFPDKFIYKTCGLYDDEDEDIKQYFREGIEFIEQCLKQKGTVLVHCVAGVSRSGSMMTAYAMFREGFTFPEALEYVTSRRKKVYPNQGFRKQLEEFEKELQFEKSDEKFQ</sequence>
<feature type="domain" description="Tyrosine-protein phosphatase" evidence="3">
    <location>
        <begin position="16"/>
        <end position="157"/>
    </location>
</feature>
<dbReference type="InterPro" id="IPR020422">
    <property type="entry name" value="TYR_PHOSPHATASE_DUAL_dom"/>
</dbReference>
<evidence type="ECO:0000256" key="2">
    <source>
        <dbReference type="ARBA" id="ARBA00022912"/>
    </source>
</evidence>
<evidence type="ECO:0000313" key="5">
    <source>
        <dbReference type="EMBL" id="CAI2373595.1"/>
    </source>
</evidence>
<feature type="domain" description="Tyrosine specific protein phosphatases" evidence="4">
    <location>
        <begin position="78"/>
        <end position="135"/>
    </location>
</feature>
<evidence type="ECO:0000259" key="4">
    <source>
        <dbReference type="PROSITE" id="PS50056"/>
    </source>
</evidence>
<proteinExistence type="predicted"/>
<reference evidence="5" key="1">
    <citation type="submission" date="2023-07" db="EMBL/GenBank/DDBJ databases">
        <authorList>
            <consortium name="AG Swart"/>
            <person name="Singh M."/>
            <person name="Singh A."/>
            <person name="Seah K."/>
            <person name="Emmerich C."/>
        </authorList>
    </citation>
    <scope>NUCLEOTIDE SEQUENCE</scope>
    <source>
        <strain evidence="5">DP1</strain>
    </source>
</reference>
<dbReference type="GO" id="GO:0008579">
    <property type="term" value="F:JUN kinase phosphatase activity"/>
    <property type="evidence" value="ECO:0007669"/>
    <property type="project" value="TreeGrafter"/>
</dbReference>
<comment type="caution">
    <text evidence="5">The sequence shown here is derived from an EMBL/GenBank/DDBJ whole genome shotgun (WGS) entry which is preliminary data.</text>
</comment>
<evidence type="ECO:0000259" key="3">
    <source>
        <dbReference type="PROSITE" id="PS50054"/>
    </source>
</evidence>
<evidence type="ECO:0008006" key="7">
    <source>
        <dbReference type="Google" id="ProtNLM"/>
    </source>
</evidence>
<dbReference type="InterPro" id="IPR029021">
    <property type="entry name" value="Prot-tyrosine_phosphatase-like"/>
</dbReference>
<dbReference type="InterPro" id="IPR016130">
    <property type="entry name" value="Tyr_Pase_AS"/>
</dbReference>
<keyword evidence="6" id="KW-1185">Reference proteome</keyword>
<name>A0AAD2CX21_EUPCR</name>
<dbReference type="AlphaFoldDB" id="A0AAD2CX21"/>
<dbReference type="Gene3D" id="3.90.190.10">
    <property type="entry name" value="Protein tyrosine phosphatase superfamily"/>
    <property type="match status" value="1"/>
</dbReference>
<dbReference type="SUPFAM" id="SSF52799">
    <property type="entry name" value="(Phosphotyrosine protein) phosphatases II"/>
    <property type="match status" value="1"/>
</dbReference>
<dbReference type="PANTHER" id="PTHR46377">
    <property type="entry name" value="DUAL SPECIFICITY PROTEIN PHOSPHATASE 19"/>
    <property type="match status" value="1"/>
</dbReference>
<evidence type="ECO:0000313" key="6">
    <source>
        <dbReference type="Proteomes" id="UP001295684"/>
    </source>
</evidence>
<dbReference type="PANTHER" id="PTHR46377:SF1">
    <property type="entry name" value="DUAL SPECIFICITY PROTEIN PHOSPHATASE 19"/>
    <property type="match status" value="1"/>
</dbReference>
<dbReference type="InterPro" id="IPR000340">
    <property type="entry name" value="Dual-sp_phosphatase_cat-dom"/>
</dbReference>
<dbReference type="Pfam" id="PF00782">
    <property type="entry name" value="DSPc"/>
    <property type="match status" value="1"/>
</dbReference>
<dbReference type="InterPro" id="IPR000387">
    <property type="entry name" value="Tyr_Pase_dom"/>
</dbReference>
<keyword evidence="1" id="KW-0378">Hydrolase</keyword>
<dbReference type="GO" id="GO:0005737">
    <property type="term" value="C:cytoplasm"/>
    <property type="evidence" value="ECO:0007669"/>
    <property type="project" value="TreeGrafter"/>
</dbReference>
<protein>
    <recommendedName>
        <fullName evidence="7">Dual specificity protein phosphatase</fullName>
    </recommendedName>
</protein>
<organism evidence="5 6">
    <name type="scientific">Euplotes crassus</name>
    <dbReference type="NCBI Taxonomy" id="5936"/>
    <lineage>
        <taxon>Eukaryota</taxon>
        <taxon>Sar</taxon>
        <taxon>Alveolata</taxon>
        <taxon>Ciliophora</taxon>
        <taxon>Intramacronucleata</taxon>
        <taxon>Spirotrichea</taxon>
        <taxon>Hypotrichia</taxon>
        <taxon>Euplotida</taxon>
        <taxon>Euplotidae</taxon>
        <taxon>Moneuplotes</taxon>
    </lineage>
</organism>
<accession>A0AAD2CX21</accession>
<keyword evidence="2" id="KW-0904">Protein phosphatase</keyword>
<dbReference type="EMBL" id="CAMPGE010014949">
    <property type="protein sequence ID" value="CAI2373595.1"/>
    <property type="molecule type" value="Genomic_DNA"/>
</dbReference>